<keyword evidence="4" id="KW-1185">Reference proteome</keyword>
<dbReference type="AlphaFoldDB" id="A0A1Y2G492"/>
<dbReference type="InterPro" id="IPR018870">
    <property type="entry name" value="Tti2"/>
</dbReference>
<dbReference type="Pfam" id="PF10521">
    <property type="entry name" value="Tti2"/>
    <property type="match status" value="1"/>
</dbReference>
<reference evidence="3 4" key="1">
    <citation type="submission" date="2016-07" db="EMBL/GenBank/DDBJ databases">
        <title>Pervasive Adenine N6-methylation of Active Genes in Fungi.</title>
        <authorList>
            <consortium name="DOE Joint Genome Institute"/>
            <person name="Mondo S.J."/>
            <person name="Dannebaum R.O."/>
            <person name="Kuo R.C."/>
            <person name="Labutti K."/>
            <person name="Haridas S."/>
            <person name="Kuo A."/>
            <person name="Salamov A."/>
            <person name="Ahrendt S.R."/>
            <person name="Lipzen A."/>
            <person name="Sullivan W."/>
            <person name="Andreopoulos W.B."/>
            <person name="Clum A."/>
            <person name="Lindquist E."/>
            <person name="Daum C."/>
            <person name="Ramamoorthy G.K."/>
            <person name="Gryganskyi A."/>
            <person name="Culley D."/>
            <person name="Magnuson J.K."/>
            <person name="James T.Y."/>
            <person name="O'Malley M.A."/>
            <person name="Stajich J.E."/>
            <person name="Spatafora J.W."/>
            <person name="Visel A."/>
            <person name="Grigoriev I.V."/>
        </authorList>
    </citation>
    <scope>NUCLEOTIDE SEQUENCE [LARGE SCALE GENOMIC DNA]</scope>
    <source>
        <strain evidence="3 4">62-1032</strain>
    </source>
</reference>
<evidence type="ECO:0000313" key="3">
    <source>
        <dbReference type="EMBL" id="ORY92745.1"/>
    </source>
</evidence>
<dbReference type="EMBL" id="MCGR01000001">
    <property type="protein sequence ID" value="ORY92745.1"/>
    <property type="molecule type" value="Genomic_DNA"/>
</dbReference>
<dbReference type="Proteomes" id="UP000193467">
    <property type="component" value="Unassembled WGS sequence"/>
</dbReference>
<evidence type="ECO:0000313" key="4">
    <source>
        <dbReference type="Proteomes" id="UP000193467"/>
    </source>
</evidence>
<protein>
    <submittedName>
        <fullName evidence="3">Uncharacterized protein</fullName>
    </submittedName>
</protein>
<sequence>MESLLAETQSHLQQFDPAKTVPRACAGDVEDLEADDMLKRERFQHHAPSLLQLSFSLTHLLPSPSQSSDDLMLRSRLLLVFGRFTQLEQSEGFSSTSSVLVSSEICSLLLSFTIRRPLIHHTLSKTFPPLFKAHPKLNPSTGRVLSRPVGGDNAMTDWYEEGDEDDRSWRTQPGLGNVVRVVVLALEKNETEDLWPLLLPPLLAYLDDYHPPNKLIGVTILEALLPQVDSSLLIRTGVGKVFEQVSSHTTFTSTFLTNPPRPSTSPSPPPSPPSPRPSPPPSSSQPTASPSPS</sequence>
<feature type="compositionally biased region" description="Pro residues" evidence="2">
    <location>
        <begin position="259"/>
        <end position="293"/>
    </location>
</feature>
<organism evidence="3 4">
    <name type="scientific">Leucosporidium creatinivorum</name>
    <dbReference type="NCBI Taxonomy" id="106004"/>
    <lineage>
        <taxon>Eukaryota</taxon>
        <taxon>Fungi</taxon>
        <taxon>Dikarya</taxon>
        <taxon>Basidiomycota</taxon>
        <taxon>Pucciniomycotina</taxon>
        <taxon>Microbotryomycetes</taxon>
        <taxon>Leucosporidiales</taxon>
        <taxon>Leucosporidium</taxon>
    </lineage>
</organism>
<evidence type="ECO:0000256" key="2">
    <source>
        <dbReference type="SAM" id="MobiDB-lite"/>
    </source>
</evidence>
<dbReference type="STRING" id="106004.A0A1Y2G492"/>
<dbReference type="GO" id="GO:0005829">
    <property type="term" value="C:cytosol"/>
    <property type="evidence" value="ECO:0007669"/>
    <property type="project" value="TreeGrafter"/>
</dbReference>
<feature type="region of interest" description="Disordered" evidence="2">
    <location>
        <begin position="252"/>
        <end position="293"/>
    </location>
</feature>
<accession>A0A1Y2G492</accession>
<dbReference type="PANTHER" id="PTHR32226:SF2">
    <property type="entry name" value="TELO2-INTERACTING PROTEIN 2"/>
    <property type="match status" value="1"/>
</dbReference>
<dbReference type="OrthoDB" id="6417021at2759"/>
<dbReference type="PANTHER" id="PTHR32226">
    <property type="entry name" value="TELO2-INTERACTING PROTEIN 2"/>
    <property type="match status" value="1"/>
</dbReference>
<comment type="caution">
    <text evidence="3">The sequence shown here is derived from an EMBL/GenBank/DDBJ whole genome shotgun (WGS) entry which is preliminary data.</text>
</comment>
<gene>
    <name evidence="3" type="ORF">BCR35DRAFT_311735</name>
</gene>
<dbReference type="InParanoid" id="A0A1Y2G492"/>
<evidence type="ECO:0000256" key="1">
    <source>
        <dbReference type="ARBA" id="ARBA00034736"/>
    </source>
</evidence>
<name>A0A1Y2G492_9BASI</name>
<dbReference type="GO" id="GO:0110078">
    <property type="term" value="C:TTT Hsp90 cochaperone complex"/>
    <property type="evidence" value="ECO:0007669"/>
    <property type="project" value="InterPro"/>
</dbReference>
<comment type="similarity">
    <text evidence="1">Belongs to the TTI2 family.</text>
</comment>
<proteinExistence type="inferred from homology"/>
<dbReference type="GO" id="GO:0005634">
    <property type="term" value="C:nucleus"/>
    <property type="evidence" value="ECO:0007669"/>
    <property type="project" value="TreeGrafter"/>
</dbReference>